<proteinExistence type="predicted"/>
<reference evidence="2 3" key="1">
    <citation type="journal article" date="2021" name="Hortic Res">
        <title>Chromosome-scale assembly of the Dendrobium chrysotoxum genome enhances the understanding of orchid evolution.</title>
        <authorList>
            <person name="Zhang Y."/>
            <person name="Zhang G.Q."/>
            <person name="Zhang D."/>
            <person name="Liu X.D."/>
            <person name="Xu X.Y."/>
            <person name="Sun W.H."/>
            <person name="Yu X."/>
            <person name="Zhu X."/>
            <person name="Wang Z.W."/>
            <person name="Zhao X."/>
            <person name="Zhong W.Y."/>
            <person name="Chen H."/>
            <person name="Yin W.L."/>
            <person name="Huang T."/>
            <person name="Niu S.C."/>
            <person name="Liu Z.J."/>
        </authorList>
    </citation>
    <scope>NUCLEOTIDE SEQUENCE [LARGE SCALE GENOMIC DNA]</scope>
    <source>
        <strain evidence="2">Lindl</strain>
    </source>
</reference>
<evidence type="ECO:0000313" key="3">
    <source>
        <dbReference type="Proteomes" id="UP000775213"/>
    </source>
</evidence>
<evidence type="ECO:0000313" key="2">
    <source>
        <dbReference type="EMBL" id="KAH0458609.1"/>
    </source>
</evidence>
<accession>A0AAV7G9Y8</accession>
<feature type="region of interest" description="Disordered" evidence="1">
    <location>
        <begin position="1"/>
        <end position="40"/>
    </location>
</feature>
<protein>
    <submittedName>
        <fullName evidence="2">Uncharacterized protein</fullName>
    </submittedName>
</protein>
<dbReference type="Proteomes" id="UP000775213">
    <property type="component" value="Unassembled WGS sequence"/>
</dbReference>
<evidence type="ECO:0000256" key="1">
    <source>
        <dbReference type="SAM" id="MobiDB-lite"/>
    </source>
</evidence>
<dbReference type="AlphaFoldDB" id="A0AAV7G9Y8"/>
<sequence length="122" mass="13972">MEETKKKMLEIHTKTASSEARGAAAGQGSGVNPNPIRKGEDQEVEILEREGRMPSLEFILREETSMGYGERREYVGYCFVSIPSDDRVRREDVLNSICAKNGRGRPKKTWLEIIKNNIFYYI</sequence>
<name>A0AAV7G9Y8_DENCH</name>
<organism evidence="2 3">
    <name type="scientific">Dendrobium chrysotoxum</name>
    <name type="common">Orchid</name>
    <dbReference type="NCBI Taxonomy" id="161865"/>
    <lineage>
        <taxon>Eukaryota</taxon>
        <taxon>Viridiplantae</taxon>
        <taxon>Streptophyta</taxon>
        <taxon>Embryophyta</taxon>
        <taxon>Tracheophyta</taxon>
        <taxon>Spermatophyta</taxon>
        <taxon>Magnoliopsida</taxon>
        <taxon>Liliopsida</taxon>
        <taxon>Asparagales</taxon>
        <taxon>Orchidaceae</taxon>
        <taxon>Epidendroideae</taxon>
        <taxon>Malaxideae</taxon>
        <taxon>Dendrobiinae</taxon>
        <taxon>Dendrobium</taxon>
    </lineage>
</organism>
<comment type="caution">
    <text evidence="2">The sequence shown here is derived from an EMBL/GenBank/DDBJ whole genome shotgun (WGS) entry which is preliminary data.</text>
</comment>
<dbReference type="EMBL" id="JAGFBR010000011">
    <property type="protein sequence ID" value="KAH0458609.1"/>
    <property type="molecule type" value="Genomic_DNA"/>
</dbReference>
<gene>
    <name evidence="2" type="ORF">IEQ34_011423</name>
</gene>
<feature type="compositionally biased region" description="Basic and acidic residues" evidence="1">
    <location>
        <begin position="1"/>
        <end position="13"/>
    </location>
</feature>
<keyword evidence="3" id="KW-1185">Reference proteome</keyword>